<proteinExistence type="predicted"/>
<name>A0AAW6TZ17_9BACT</name>
<protein>
    <recommendedName>
        <fullName evidence="4">Lipocalin-like domain-containing protein</fullName>
    </recommendedName>
</protein>
<feature type="signal peptide" evidence="1">
    <location>
        <begin position="1"/>
        <end position="22"/>
    </location>
</feature>
<evidence type="ECO:0000313" key="3">
    <source>
        <dbReference type="Proteomes" id="UP001431776"/>
    </source>
</evidence>
<keyword evidence="3" id="KW-1185">Reference proteome</keyword>
<dbReference type="AlphaFoldDB" id="A0AAW6TZ17"/>
<keyword evidence="1" id="KW-0732">Signal</keyword>
<accession>A0AAW6TZ17</accession>
<comment type="caution">
    <text evidence="2">The sequence shown here is derived from an EMBL/GenBank/DDBJ whole genome shotgun (WGS) entry which is preliminary data.</text>
</comment>
<dbReference type="RefSeq" id="WP_349246279.1">
    <property type="nucleotide sequence ID" value="NZ_JASCXX010000025.1"/>
</dbReference>
<organism evidence="2 3">
    <name type="scientific">Anaerobaca lacustris</name>
    <dbReference type="NCBI Taxonomy" id="3044600"/>
    <lineage>
        <taxon>Bacteria</taxon>
        <taxon>Pseudomonadati</taxon>
        <taxon>Planctomycetota</taxon>
        <taxon>Phycisphaerae</taxon>
        <taxon>Sedimentisphaerales</taxon>
        <taxon>Anaerobacaceae</taxon>
        <taxon>Anaerobaca</taxon>
    </lineage>
</organism>
<reference evidence="2" key="1">
    <citation type="submission" date="2023-05" db="EMBL/GenBank/DDBJ databases">
        <title>Anaerotaeda fermentans gen. nov., sp. nov., a novel anaerobic planctomycete of the new family within the order Sedimentisphaerales isolated from Taman Peninsula, Russia.</title>
        <authorList>
            <person name="Khomyakova M.A."/>
            <person name="Merkel A.Y."/>
            <person name="Slobodkin A.I."/>
        </authorList>
    </citation>
    <scope>NUCLEOTIDE SEQUENCE</scope>
    <source>
        <strain evidence="2">M17dextr</strain>
    </source>
</reference>
<gene>
    <name evidence="2" type="ORF">QJ522_17555</name>
</gene>
<evidence type="ECO:0000313" key="2">
    <source>
        <dbReference type="EMBL" id="MDI6450870.1"/>
    </source>
</evidence>
<dbReference type="Proteomes" id="UP001431776">
    <property type="component" value="Unassembled WGS sequence"/>
</dbReference>
<evidence type="ECO:0008006" key="4">
    <source>
        <dbReference type="Google" id="ProtNLM"/>
    </source>
</evidence>
<sequence length="333" mass="37125">MKAKSIVLLVGLVAILAGPVAAQDTLGDLVAQGGYDWLAGRWVATTDEGQEVTFEQRWVLDRHAIVSEFRMGDLAYHGLIVYVPYREEIIQVGADNQGGAWSGVWRDEYGTAVYRMERKQPDGETQRAEIVHSRIDADTLKATMYPIESSGYRGSEPWATLTYKRQKAGAPQAAAPSAGWTSRMTLGDLMAQYGYDSMIGRWAGRNEQAEGDIDVQYTWALDKNAVLVEAKMGRFEYRGIITLEPSGEEVVQVGADNMGGFWKSAWTESYDGVVNRHEMRRPDGTVQRLEHAYSVVDKDNFRVTEYGVAAGGYRESGSRSVTTFRRRAETPQK</sequence>
<dbReference type="EMBL" id="JASCXX010000025">
    <property type="protein sequence ID" value="MDI6450870.1"/>
    <property type="molecule type" value="Genomic_DNA"/>
</dbReference>
<feature type="chain" id="PRO_5043588593" description="Lipocalin-like domain-containing protein" evidence="1">
    <location>
        <begin position="23"/>
        <end position="333"/>
    </location>
</feature>
<evidence type="ECO:0000256" key="1">
    <source>
        <dbReference type="SAM" id="SignalP"/>
    </source>
</evidence>